<dbReference type="Proteomes" id="UP000003704">
    <property type="component" value="Unassembled WGS sequence"/>
</dbReference>
<comment type="caution">
    <text evidence="3">The sequence shown here is derived from an EMBL/GenBank/DDBJ whole genome shotgun (WGS) entry which is preliminary data.</text>
</comment>
<keyword evidence="1" id="KW-0732">Signal</keyword>
<name>I7ZEU5_9GAMM</name>
<dbReference type="STRING" id="1172194.WQQ_01770"/>
<organism evidence="3 4">
    <name type="scientific">Hydrocarboniphaga effusa AP103</name>
    <dbReference type="NCBI Taxonomy" id="1172194"/>
    <lineage>
        <taxon>Bacteria</taxon>
        <taxon>Pseudomonadati</taxon>
        <taxon>Pseudomonadota</taxon>
        <taxon>Gammaproteobacteria</taxon>
        <taxon>Nevskiales</taxon>
        <taxon>Nevskiaceae</taxon>
        <taxon>Hydrocarboniphaga</taxon>
    </lineage>
</organism>
<reference evidence="3" key="2">
    <citation type="submission" date="2012-05" db="EMBL/GenBank/DDBJ databases">
        <authorList>
            <person name="Park J.-H."/>
            <person name="Zylstra G.J."/>
            <person name="Chae J.-C."/>
        </authorList>
    </citation>
    <scope>NUCLEOTIDE SEQUENCE</scope>
    <source>
        <strain evidence="3">AP103</strain>
    </source>
</reference>
<feature type="signal peptide" evidence="1">
    <location>
        <begin position="1"/>
        <end position="27"/>
    </location>
</feature>
<evidence type="ECO:0000313" key="4">
    <source>
        <dbReference type="Proteomes" id="UP000003704"/>
    </source>
</evidence>
<proteinExistence type="predicted"/>
<dbReference type="EMBL" id="AKGD01000001">
    <property type="protein sequence ID" value="EIT70227.1"/>
    <property type="molecule type" value="Genomic_DNA"/>
</dbReference>
<dbReference type="SUPFAM" id="SSF56935">
    <property type="entry name" value="Porins"/>
    <property type="match status" value="1"/>
</dbReference>
<keyword evidence="4" id="KW-1185">Reference proteome</keyword>
<sequence>MELVSSPMCRAALASLLLLVIAPALQASDWDGGLQLESRSFVQHARWPGQTDDHNDLSLAMQLDYLGRWPSQAWSLQATIFGRIDEQDSSRSHADVRELNLRYSGEYLTVNAGIRQLFWGSVEAVHLVDVVNQSDWLESPDGQQKLGQPAISVSHSFEQGTLELFALPYFREREYPDSQGRLRPFIPVDAAQARYESDEGNRHVDYAARASININDLDFALSYFRGTKREPRFDFEYSGVGIQFSGCSLLEPSCSILPSYRPIDPRLVPIYDQMEQYGVELLYTAEQWIFKAEAVHQHSTPQSFWATAAGLEYNLGAVSSSAWDWTLLLEYYRDSRGTLSPGSPQGMAISTLASNGTFRLEQLPELRNLQILSYSPFQDDVFFGGRLALNDTASTEALAGVFIDTQTGAKMSTVKGGRRLGERWRLTLEATAYFDVPVLDPLYNFKQDSYVRLQLTRYF</sequence>
<dbReference type="EMBL" id="AKGD01000001">
    <property type="protein sequence ID" value="EIT70040.1"/>
    <property type="molecule type" value="Genomic_DNA"/>
</dbReference>
<reference evidence="3 4" key="1">
    <citation type="journal article" date="2012" name="J. Bacteriol.">
        <title>Genome Sequence of n-Alkane-Degrading Hydrocarboniphaga effusa Strain AP103T (ATCC BAA-332T).</title>
        <authorList>
            <person name="Chang H.K."/>
            <person name="Zylstra G.J."/>
            <person name="Chae J.C."/>
        </authorList>
    </citation>
    <scope>NUCLEOTIDE SEQUENCE [LARGE SCALE GENOMIC DNA]</scope>
    <source>
        <strain evidence="3 4">AP103</strain>
    </source>
</reference>
<gene>
    <name evidence="2" type="ORF">WQQ_01770</name>
    <name evidence="3" type="ORF">WQQ_03640</name>
</gene>
<feature type="chain" id="PRO_5007674415" description="Alginate export domain-containing protein" evidence="1">
    <location>
        <begin position="28"/>
        <end position="459"/>
    </location>
</feature>
<dbReference type="RefSeq" id="WP_007183323.1">
    <property type="nucleotide sequence ID" value="NZ_AKGD01000001.1"/>
</dbReference>
<dbReference type="AlphaFoldDB" id="I7ZEU5"/>
<evidence type="ECO:0008006" key="5">
    <source>
        <dbReference type="Google" id="ProtNLM"/>
    </source>
</evidence>
<dbReference type="OrthoDB" id="5298707at2"/>
<evidence type="ECO:0000313" key="3">
    <source>
        <dbReference type="EMBL" id="EIT70227.1"/>
    </source>
</evidence>
<protein>
    <recommendedName>
        <fullName evidence="5">Alginate export domain-containing protein</fullName>
    </recommendedName>
</protein>
<accession>I7ZEU5</accession>
<evidence type="ECO:0000313" key="2">
    <source>
        <dbReference type="EMBL" id="EIT70040.1"/>
    </source>
</evidence>
<evidence type="ECO:0000256" key="1">
    <source>
        <dbReference type="SAM" id="SignalP"/>
    </source>
</evidence>